<proteinExistence type="predicted"/>
<comment type="subcellular location">
    <subcellularLocation>
        <location evidence="1">Virion</location>
    </subcellularLocation>
</comment>
<dbReference type="Proteomes" id="UP000243406">
    <property type="component" value="Unassembled WGS sequence"/>
</dbReference>
<dbReference type="RefSeq" id="WP_200805062.1">
    <property type="nucleotide sequence ID" value="NZ_FUYN01000001.1"/>
</dbReference>
<sequence length="386" mass="42458">MPRPMINPDLSNTDEVLIGLKNDFVAALESGDADNVAAAQVAMAHHIQLGVLDQAKREAVEAARMEAADQHARAARNMNYLTADERKYYNAVIEANGFETAEVVSLMPATIIDRVFEDLKKKHPLLDKINFVNTGGVTQWITRTNDAEAAWWGPLCDTIKKKLSAAFKIEDMNLYKLSAYMPVCKSMLVLGPEWLDTYVRTVLGESIAMALELAIVNGTGKDQPIGMMKNLAGAVVEGVYPDKTPVALTEFTPASIGTAIMAPLTKNGTKIVDAADVVFIVNPLDYWSKIYQTIMTKNLNGQWVSNFLFPMENIIQSVAVPQGKMVTGEAPNYFMGVGMAQKIEHSDEYKFLEDQRTYLTKFLGNGKAKDNESFTVFDISGMAPAV</sequence>
<reference evidence="4" key="1">
    <citation type="submission" date="2017-02" db="EMBL/GenBank/DDBJ databases">
        <authorList>
            <person name="Varghese N."/>
            <person name="Submissions S."/>
        </authorList>
    </citation>
    <scope>NUCLEOTIDE SEQUENCE [LARGE SCALE GENOMIC DNA]</scope>
    <source>
        <strain evidence="4">ATCC 35199</strain>
    </source>
</reference>
<name>A0A1T5A0C3_9FIRM</name>
<dbReference type="AlphaFoldDB" id="A0A1T5A0C3"/>
<evidence type="ECO:0000313" key="3">
    <source>
        <dbReference type="EMBL" id="SKB28376.1"/>
    </source>
</evidence>
<dbReference type="InterPro" id="IPR054612">
    <property type="entry name" value="Phage_capsid-like_C"/>
</dbReference>
<feature type="domain" description="Phage capsid-like C-terminal" evidence="2">
    <location>
        <begin position="106"/>
        <end position="377"/>
    </location>
</feature>
<dbReference type="Pfam" id="PF05065">
    <property type="entry name" value="Phage_capsid"/>
    <property type="match status" value="1"/>
</dbReference>
<dbReference type="NCBIfam" id="TIGR01554">
    <property type="entry name" value="major_cap_HK97"/>
    <property type="match status" value="1"/>
</dbReference>
<dbReference type="InterPro" id="IPR024455">
    <property type="entry name" value="Phage_capsid"/>
</dbReference>
<dbReference type="SUPFAM" id="SSF56563">
    <property type="entry name" value="Major capsid protein gp5"/>
    <property type="match status" value="1"/>
</dbReference>
<gene>
    <name evidence="3" type="ORF">SAMN02745120_0605</name>
</gene>
<organism evidence="3 4">
    <name type="scientific">Acetoanaerobium noterae</name>
    <dbReference type="NCBI Taxonomy" id="745369"/>
    <lineage>
        <taxon>Bacteria</taxon>
        <taxon>Bacillati</taxon>
        <taxon>Bacillota</taxon>
        <taxon>Clostridia</taxon>
        <taxon>Peptostreptococcales</taxon>
        <taxon>Filifactoraceae</taxon>
        <taxon>Acetoanaerobium</taxon>
    </lineage>
</organism>
<dbReference type="EMBL" id="FUYN01000001">
    <property type="protein sequence ID" value="SKB28376.1"/>
    <property type="molecule type" value="Genomic_DNA"/>
</dbReference>
<protein>
    <submittedName>
        <fullName evidence="3">Phage major capsid protein, HK97 family</fullName>
    </submittedName>
</protein>
<evidence type="ECO:0000259" key="2">
    <source>
        <dbReference type="Pfam" id="PF05065"/>
    </source>
</evidence>
<evidence type="ECO:0000313" key="4">
    <source>
        <dbReference type="Proteomes" id="UP000243406"/>
    </source>
</evidence>
<evidence type="ECO:0000256" key="1">
    <source>
        <dbReference type="ARBA" id="ARBA00004328"/>
    </source>
</evidence>
<accession>A0A1T5A0C3</accession>
<keyword evidence="4" id="KW-1185">Reference proteome</keyword>